<evidence type="ECO:0000313" key="1">
    <source>
        <dbReference type="EMBL" id="KAK1404003.1"/>
    </source>
</evidence>
<dbReference type="PANTHER" id="PTHR45763">
    <property type="entry name" value="HYDROLASE, ALPHA/BETA FOLD FAMILY PROTEIN, EXPRESSED-RELATED"/>
    <property type="match status" value="1"/>
</dbReference>
<protein>
    <submittedName>
        <fullName evidence="1">Uncharacterized protein</fullName>
    </submittedName>
</protein>
<dbReference type="EMBL" id="JAUIZM010000001">
    <property type="protein sequence ID" value="KAK1404003.1"/>
    <property type="molecule type" value="Genomic_DNA"/>
</dbReference>
<dbReference type="Gene3D" id="3.40.50.1820">
    <property type="entry name" value="alpha/beta hydrolase"/>
    <property type="match status" value="1"/>
</dbReference>
<reference evidence="1" key="1">
    <citation type="submission" date="2023-02" db="EMBL/GenBank/DDBJ databases">
        <title>Genome of toxic invasive species Heracleum sosnowskyi carries increased number of genes despite the absence of recent whole-genome duplications.</title>
        <authorList>
            <person name="Schelkunov M."/>
            <person name="Shtratnikova V."/>
            <person name="Makarenko M."/>
            <person name="Klepikova A."/>
            <person name="Omelchenko D."/>
            <person name="Novikova G."/>
            <person name="Obukhova E."/>
            <person name="Bogdanov V."/>
            <person name="Penin A."/>
            <person name="Logacheva M."/>
        </authorList>
    </citation>
    <scope>NUCLEOTIDE SEQUENCE</scope>
    <source>
        <strain evidence="1">Hsosn_3</strain>
        <tissue evidence="1">Leaf</tissue>
    </source>
</reference>
<comment type="caution">
    <text evidence="1">The sequence shown here is derived from an EMBL/GenBank/DDBJ whole genome shotgun (WGS) entry which is preliminary data.</text>
</comment>
<proteinExistence type="predicted"/>
<dbReference type="AlphaFoldDB" id="A0AAD8JHT1"/>
<gene>
    <name evidence="1" type="ORF">POM88_003608</name>
</gene>
<reference evidence="1" key="2">
    <citation type="submission" date="2023-05" db="EMBL/GenBank/DDBJ databases">
        <authorList>
            <person name="Schelkunov M.I."/>
        </authorList>
    </citation>
    <scope>NUCLEOTIDE SEQUENCE</scope>
    <source>
        <strain evidence="1">Hsosn_3</strain>
        <tissue evidence="1">Leaf</tissue>
    </source>
</reference>
<evidence type="ECO:0000313" key="2">
    <source>
        <dbReference type="Proteomes" id="UP001237642"/>
    </source>
</evidence>
<dbReference type="InterPro" id="IPR029058">
    <property type="entry name" value="AB_hydrolase_fold"/>
</dbReference>
<keyword evidence="2" id="KW-1185">Reference proteome</keyword>
<organism evidence="1 2">
    <name type="scientific">Heracleum sosnowskyi</name>
    <dbReference type="NCBI Taxonomy" id="360622"/>
    <lineage>
        <taxon>Eukaryota</taxon>
        <taxon>Viridiplantae</taxon>
        <taxon>Streptophyta</taxon>
        <taxon>Embryophyta</taxon>
        <taxon>Tracheophyta</taxon>
        <taxon>Spermatophyta</taxon>
        <taxon>Magnoliopsida</taxon>
        <taxon>eudicotyledons</taxon>
        <taxon>Gunneridae</taxon>
        <taxon>Pentapetalae</taxon>
        <taxon>asterids</taxon>
        <taxon>campanulids</taxon>
        <taxon>Apiales</taxon>
        <taxon>Apiaceae</taxon>
        <taxon>Apioideae</taxon>
        <taxon>apioid superclade</taxon>
        <taxon>Tordylieae</taxon>
        <taxon>Tordyliinae</taxon>
        <taxon>Heracleum</taxon>
    </lineage>
</organism>
<sequence length="140" mass="16109">MFQEFWIRDVEESVRQGTAKPIVEEAVLQVSSWGFSLVDLNIQKNDQGKGILHWLKSKYSQAEEEVIGFLVPIHIWQGMDDKVVPPSMVDFVERVLPGANVHKLFHHGHFTYFYFCHECHRHLFSTVFGDPKGPLATSVN</sequence>
<dbReference type="PANTHER" id="PTHR45763:SF36">
    <property type="entry name" value="AB HYDROLASE-1 DOMAIN-CONTAINING PROTEIN"/>
    <property type="match status" value="1"/>
</dbReference>
<accession>A0AAD8JHT1</accession>
<dbReference type="Proteomes" id="UP001237642">
    <property type="component" value="Unassembled WGS sequence"/>
</dbReference>
<name>A0AAD8JHT1_9APIA</name>
<dbReference type="SUPFAM" id="SSF53474">
    <property type="entry name" value="alpha/beta-Hydrolases"/>
    <property type="match status" value="1"/>
</dbReference>